<dbReference type="GO" id="GO:0004807">
    <property type="term" value="F:triose-phosphate isomerase activity"/>
    <property type="evidence" value="ECO:0007669"/>
    <property type="project" value="UniProtKB-EC"/>
</dbReference>
<reference evidence="4 5" key="1">
    <citation type="journal article" date="2016" name="Nat. Commun.">
        <title>Thousands of microbial genomes shed light on interconnected biogeochemical processes in an aquifer system.</title>
        <authorList>
            <person name="Anantharaman K."/>
            <person name="Brown C.T."/>
            <person name="Hug L.A."/>
            <person name="Sharon I."/>
            <person name="Castelle C.J."/>
            <person name="Probst A.J."/>
            <person name="Thomas B.C."/>
            <person name="Singh A."/>
            <person name="Wilkins M.J."/>
            <person name="Karaoz U."/>
            <person name="Brodie E.L."/>
            <person name="Williams K.H."/>
            <person name="Hubbard S.S."/>
            <person name="Banfield J.F."/>
        </authorList>
    </citation>
    <scope>NUCLEOTIDE SEQUENCE [LARGE SCALE GENOMIC DNA]</scope>
</reference>
<keyword evidence="3" id="KW-0312">Gluconeogenesis</keyword>
<dbReference type="PANTHER" id="PTHR21139">
    <property type="entry name" value="TRIOSEPHOSPHATE ISOMERASE"/>
    <property type="match status" value="1"/>
</dbReference>
<evidence type="ECO:0000313" key="5">
    <source>
        <dbReference type="Proteomes" id="UP000177052"/>
    </source>
</evidence>
<dbReference type="EC" id="5.3.1.1" evidence="3"/>
<dbReference type="GO" id="GO:0005829">
    <property type="term" value="C:cytosol"/>
    <property type="evidence" value="ECO:0007669"/>
    <property type="project" value="TreeGrafter"/>
</dbReference>
<dbReference type="AlphaFoldDB" id="A0A1F6WC63"/>
<evidence type="ECO:0000313" key="4">
    <source>
        <dbReference type="EMBL" id="OGI79474.1"/>
    </source>
</evidence>
<name>A0A1F6WC63_9BACT</name>
<organism evidence="4 5">
    <name type="scientific">Candidatus Nomurabacteria bacterium RIFCSPHIGHO2_12_FULL_37_29</name>
    <dbReference type="NCBI Taxonomy" id="1801759"/>
    <lineage>
        <taxon>Bacteria</taxon>
        <taxon>Candidatus Nomuraibacteriota</taxon>
    </lineage>
</organism>
<evidence type="ECO:0000256" key="1">
    <source>
        <dbReference type="ARBA" id="ARBA00007422"/>
    </source>
</evidence>
<dbReference type="Gene3D" id="3.20.20.70">
    <property type="entry name" value="Aldolase class I"/>
    <property type="match status" value="1"/>
</dbReference>
<keyword evidence="3" id="KW-0324">Glycolysis</keyword>
<keyword evidence="3" id="KW-0963">Cytoplasm</keyword>
<dbReference type="GO" id="GO:0006094">
    <property type="term" value="P:gluconeogenesis"/>
    <property type="evidence" value="ECO:0007669"/>
    <property type="project" value="UniProtKB-UniPathway"/>
</dbReference>
<gene>
    <name evidence="4" type="ORF">A3F19_02515</name>
</gene>
<dbReference type="UniPathway" id="UPA00109">
    <property type="reaction ID" value="UER00189"/>
</dbReference>
<comment type="subunit">
    <text evidence="3">Homodimer.</text>
</comment>
<comment type="subcellular location">
    <subcellularLocation>
        <location evidence="3">Cytoplasm</location>
    </subcellularLocation>
</comment>
<comment type="caution">
    <text evidence="4">The sequence shown here is derived from an EMBL/GenBank/DDBJ whole genome shotgun (WGS) entry which is preliminary data.</text>
</comment>
<proteinExistence type="inferred from homology"/>
<dbReference type="Pfam" id="PF00121">
    <property type="entry name" value="TIM"/>
    <property type="match status" value="1"/>
</dbReference>
<dbReference type="InterPro" id="IPR000652">
    <property type="entry name" value="Triosephosphate_isomerase"/>
</dbReference>
<dbReference type="InterPro" id="IPR013785">
    <property type="entry name" value="Aldolase_TIM"/>
</dbReference>
<protein>
    <recommendedName>
        <fullName evidence="3">Triosephosphate isomerase</fullName>
        <ecNumber evidence="3">5.3.1.1</ecNumber>
    </recommendedName>
</protein>
<dbReference type="GO" id="GO:0019563">
    <property type="term" value="P:glycerol catabolic process"/>
    <property type="evidence" value="ECO:0007669"/>
    <property type="project" value="TreeGrafter"/>
</dbReference>
<dbReference type="GO" id="GO:0046166">
    <property type="term" value="P:glyceraldehyde-3-phosphate biosynthetic process"/>
    <property type="evidence" value="ECO:0007669"/>
    <property type="project" value="TreeGrafter"/>
</dbReference>
<comment type="pathway">
    <text evidence="3">Carbohydrate degradation; glycolysis; D-glyceraldehyde 3-phosphate from glycerone phosphate: step 1/1.</text>
</comment>
<evidence type="ECO:0000256" key="3">
    <source>
        <dbReference type="RuleBase" id="RU363013"/>
    </source>
</evidence>
<dbReference type="PROSITE" id="PS51440">
    <property type="entry name" value="TIM_2"/>
    <property type="match status" value="1"/>
</dbReference>
<accession>A0A1F6WC63</accession>
<dbReference type="Proteomes" id="UP000177052">
    <property type="component" value="Unassembled WGS sequence"/>
</dbReference>
<dbReference type="InterPro" id="IPR035990">
    <property type="entry name" value="TIM_sf"/>
</dbReference>
<dbReference type="PANTHER" id="PTHR21139:SF42">
    <property type="entry name" value="TRIOSEPHOSPHATE ISOMERASE"/>
    <property type="match status" value="1"/>
</dbReference>
<keyword evidence="2 3" id="KW-0413">Isomerase</keyword>
<dbReference type="GO" id="GO:0006096">
    <property type="term" value="P:glycolytic process"/>
    <property type="evidence" value="ECO:0007669"/>
    <property type="project" value="UniProtKB-UniPathway"/>
</dbReference>
<dbReference type="SUPFAM" id="SSF51351">
    <property type="entry name" value="Triosephosphate isomerase (TIM)"/>
    <property type="match status" value="1"/>
</dbReference>
<comment type="pathway">
    <text evidence="3">Carbohydrate biosynthesis; gluconeogenesis.</text>
</comment>
<comment type="catalytic activity">
    <reaction evidence="3">
        <text>D-glyceraldehyde 3-phosphate = dihydroxyacetone phosphate</text>
        <dbReference type="Rhea" id="RHEA:18585"/>
        <dbReference type="ChEBI" id="CHEBI:57642"/>
        <dbReference type="ChEBI" id="CHEBI:59776"/>
        <dbReference type="EC" id="5.3.1.1"/>
    </reaction>
</comment>
<dbReference type="UniPathway" id="UPA00138"/>
<dbReference type="EMBL" id="MFUJ01000008">
    <property type="protein sequence ID" value="OGI79474.1"/>
    <property type="molecule type" value="Genomic_DNA"/>
</dbReference>
<dbReference type="CDD" id="cd00311">
    <property type="entry name" value="TIM"/>
    <property type="match status" value="1"/>
</dbReference>
<evidence type="ECO:0000256" key="2">
    <source>
        <dbReference type="ARBA" id="ARBA00023235"/>
    </source>
</evidence>
<sequence>MTKKNIIIGNWKMNPLTLEEAEQLFSSVAKNMSSIKKTEVVICPPFLYLEKLKKMSTRIFRKTSLVSLGAQNAFCGDTGAYTGEISPEMLYEIGVKYVILGHSERRNPPSILSGGGGGESNSYINKKIKSALSASLVPILCVGEIHRDENHEYFNLVKNQTLECLNGISKNLISKIIIAYEPVWALSSTALRRDATPADSLEMAIFIRKILSDKFGKVALRTRIIYGGSASERDALEFLKNGGVNGLLPGRASLDAKKFVKIINIAENLAK</sequence>
<comment type="similarity">
    <text evidence="1 3">Belongs to the triosephosphate isomerase family.</text>
</comment>